<name>A0ABN9ND96_9MYCO</name>
<sequence>MILNLAPIALVLVLVLWPILLPAAISGYHAIDDVRKNSRAQRNTAL</sequence>
<accession>A0ABN9ND96</accession>
<evidence type="ECO:0000313" key="3">
    <source>
        <dbReference type="Proteomes" id="UP001190336"/>
    </source>
</evidence>
<evidence type="ECO:0000313" key="2">
    <source>
        <dbReference type="EMBL" id="CAJ1504511.1"/>
    </source>
</evidence>
<feature type="transmembrane region" description="Helical" evidence="1">
    <location>
        <begin position="6"/>
        <end position="31"/>
    </location>
</feature>
<gene>
    <name evidence="2" type="ORF">MU0083_003455</name>
</gene>
<dbReference type="RefSeq" id="WP_308474150.1">
    <property type="nucleotide sequence ID" value="NZ_OY726394.1"/>
</dbReference>
<keyword evidence="1" id="KW-1133">Transmembrane helix</keyword>
<reference evidence="2 3" key="1">
    <citation type="submission" date="2023-08" db="EMBL/GenBank/DDBJ databases">
        <authorList>
            <person name="Folkvardsen B D."/>
            <person name="Norman A."/>
        </authorList>
    </citation>
    <scope>NUCLEOTIDE SEQUENCE [LARGE SCALE GENOMIC DNA]</scope>
    <source>
        <strain evidence="2 3">Mu0083</strain>
    </source>
</reference>
<evidence type="ECO:0000256" key="1">
    <source>
        <dbReference type="SAM" id="Phobius"/>
    </source>
</evidence>
<dbReference type="EMBL" id="OY726394">
    <property type="protein sequence ID" value="CAJ1504511.1"/>
    <property type="molecule type" value="Genomic_DNA"/>
</dbReference>
<proteinExistence type="predicted"/>
<organism evidence="2 3">
    <name type="scientific">[Mycobacterium] kokjensenii</name>
    <dbReference type="NCBI Taxonomy" id="3064287"/>
    <lineage>
        <taxon>Bacteria</taxon>
        <taxon>Bacillati</taxon>
        <taxon>Actinomycetota</taxon>
        <taxon>Actinomycetes</taxon>
        <taxon>Mycobacteriales</taxon>
        <taxon>Mycobacteriaceae</taxon>
        <taxon>Mycolicibacter</taxon>
    </lineage>
</organism>
<keyword evidence="3" id="KW-1185">Reference proteome</keyword>
<protein>
    <submittedName>
        <fullName evidence="2">Uncharacterized protein</fullName>
    </submittedName>
</protein>
<keyword evidence="1" id="KW-0812">Transmembrane</keyword>
<dbReference type="Proteomes" id="UP001190336">
    <property type="component" value="Chromosome"/>
</dbReference>
<keyword evidence="1" id="KW-0472">Membrane</keyword>